<accession>A0A0C2MRT2</accession>
<sequence length="103" mass="12004">MGSTTMQVNALQDEIPERLQAERRRQHDLSSRSMATKVTKTKKVSNYSGQWHEGRYIYMPTKVWFRSRWRTDSLAKIVDTWSESAESSCNKWSQSCLTLKALS</sequence>
<organism evidence="2 3">
    <name type="scientific">Thelohanellus kitauei</name>
    <name type="common">Myxosporean</name>
    <dbReference type="NCBI Taxonomy" id="669202"/>
    <lineage>
        <taxon>Eukaryota</taxon>
        <taxon>Metazoa</taxon>
        <taxon>Cnidaria</taxon>
        <taxon>Myxozoa</taxon>
        <taxon>Myxosporea</taxon>
        <taxon>Bivalvulida</taxon>
        <taxon>Platysporina</taxon>
        <taxon>Myxobolidae</taxon>
        <taxon>Thelohanellus</taxon>
    </lineage>
</organism>
<comment type="caution">
    <text evidence="2">The sequence shown here is derived from an EMBL/GenBank/DDBJ whole genome shotgun (WGS) entry which is preliminary data.</text>
</comment>
<evidence type="ECO:0000313" key="2">
    <source>
        <dbReference type="EMBL" id="KII69956.1"/>
    </source>
</evidence>
<evidence type="ECO:0000256" key="1">
    <source>
        <dbReference type="SAM" id="MobiDB-lite"/>
    </source>
</evidence>
<feature type="compositionally biased region" description="Basic and acidic residues" evidence="1">
    <location>
        <begin position="15"/>
        <end position="30"/>
    </location>
</feature>
<feature type="region of interest" description="Disordered" evidence="1">
    <location>
        <begin position="1"/>
        <end position="34"/>
    </location>
</feature>
<gene>
    <name evidence="2" type="ORF">RF11_14205</name>
</gene>
<evidence type="ECO:0000313" key="3">
    <source>
        <dbReference type="Proteomes" id="UP000031668"/>
    </source>
</evidence>
<dbReference type="Proteomes" id="UP000031668">
    <property type="component" value="Unassembled WGS sequence"/>
</dbReference>
<feature type="compositionally biased region" description="Polar residues" evidence="1">
    <location>
        <begin position="1"/>
        <end position="10"/>
    </location>
</feature>
<dbReference type="AlphaFoldDB" id="A0A0C2MRT2"/>
<dbReference type="EMBL" id="JWZT01002251">
    <property type="protein sequence ID" value="KII69956.1"/>
    <property type="molecule type" value="Genomic_DNA"/>
</dbReference>
<protein>
    <submittedName>
        <fullName evidence="2">Uncharacterized protein</fullName>
    </submittedName>
</protein>
<name>A0A0C2MRT2_THEKT</name>
<proteinExistence type="predicted"/>
<keyword evidence="3" id="KW-1185">Reference proteome</keyword>
<reference evidence="2 3" key="1">
    <citation type="journal article" date="2014" name="Genome Biol. Evol.">
        <title>The genome of the myxosporean Thelohanellus kitauei shows adaptations to nutrient acquisition within its fish host.</title>
        <authorList>
            <person name="Yang Y."/>
            <person name="Xiong J."/>
            <person name="Zhou Z."/>
            <person name="Huo F."/>
            <person name="Miao W."/>
            <person name="Ran C."/>
            <person name="Liu Y."/>
            <person name="Zhang J."/>
            <person name="Feng J."/>
            <person name="Wang M."/>
            <person name="Wang M."/>
            <person name="Wang L."/>
            <person name="Yao B."/>
        </authorList>
    </citation>
    <scope>NUCLEOTIDE SEQUENCE [LARGE SCALE GENOMIC DNA]</scope>
    <source>
        <strain evidence="2">Wuqing</strain>
    </source>
</reference>